<organism evidence="2 3">
    <name type="scientific">Bergeyella zoohelcum ATCC 43767</name>
    <dbReference type="NCBI Taxonomy" id="883096"/>
    <lineage>
        <taxon>Bacteria</taxon>
        <taxon>Pseudomonadati</taxon>
        <taxon>Bacteroidota</taxon>
        <taxon>Flavobacteriia</taxon>
        <taxon>Flavobacteriales</taxon>
        <taxon>Weeksellaceae</taxon>
        <taxon>Bergeyella</taxon>
    </lineage>
</organism>
<proteinExistence type="predicted"/>
<evidence type="ECO:0000256" key="1">
    <source>
        <dbReference type="SAM" id="Phobius"/>
    </source>
</evidence>
<dbReference type="HOGENOM" id="CLU_124439_2_0_10"/>
<sequence>MNKNSNPNDSSKNEVIELEQDLLSVNPKIFDGISIKKKQEILRSVSVTLIQEKMHSGPLPDAESLVKYNSVIPNGADRIMQMAEKQQKHRIEIEKRVILSQNTQGLLGQIFGLVIGLFGISCGTFLAHGGETVVGGLIAGTTVISLVSVFVLGKKRQRKDN</sequence>
<dbReference type="EMBL" id="AGYA01000023">
    <property type="protein sequence ID" value="EKB56914.1"/>
    <property type="molecule type" value="Genomic_DNA"/>
</dbReference>
<evidence type="ECO:0000313" key="3">
    <source>
        <dbReference type="Proteomes" id="UP000006085"/>
    </source>
</evidence>
<name>K1MLK8_9FLAO</name>
<evidence type="ECO:0000313" key="2">
    <source>
        <dbReference type="EMBL" id="EKB56914.1"/>
    </source>
</evidence>
<dbReference type="InterPro" id="IPR019284">
    <property type="entry name" value="RP532"/>
</dbReference>
<keyword evidence="1" id="KW-0812">Transmembrane</keyword>
<keyword evidence="1" id="KW-1133">Transmembrane helix</keyword>
<dbReference type="OrthoDB" id="1371234at2"/>
<feature type="transmembrane region" description="Helical" evidence="1">
    <location>
        <begin position="106"/>
        <end position="127"/>
    </location>
</feature>
<evidence type="ECO:0008006" key="4">
    <source>
        <dbReference type="Google" id="ProtNLM"/>
    </source>
</evidence>
<comment type="caution">
    <text evidence="2">The sequence shown here is derived from an EMBL/GenBank/DDBJ whole genome shotgun (WGS) entry which is preliminary data.</text>
</comment>
<dbReference type="AlphaFoldDB" id="K1MLK8"/>
<dbReference type="Pfam" id="PF10097">
    <property type="entry name" value="DUF2335"/>
    <property type="match status" value="1"/>
</dbReference>
<protein>
    <recommendedName>
        <fullName evidence="4">DUF2335 domain-containing protein</fullName>
    </recommendedName>
</protein>
<feature type="transmembrane region" description="Helical" evidence="1">
    <location>
        <begin position="133"/>
        <end position="153"/>
    </location>
</feature>
<gene>
    <name evidence="2" type="ORF">HMPREF9699_01197</name>
</gene>
<keyword evidence="1" id="KW-0472">Membrane</keyword>
<dbReference type="STRING" id="883096.HMPREF9699_01197"/>
<keyword evidence="3" id="KW-1185">Reference proteome</keyword>
<reference evidence="2 3" key="1">
    <citation type="submission" date="2012-07" db="EMBL/GenBank/DDBJ databases">
        <title>The Genome Sequence of Bergeyella zoohelcum ATCC 43767.</title>
        <authorList>
            <consortium name="The Broad Institute Genome Sequencing Platform"/>
            <person name="Earl A."/>
            <person name="Ward D."/>
            <person name="Feldgarden M."/>
            <person name="Gevers D."/>
            <person name="Huys G."/>
            <person name="Walker B."/>
            <person name="Young S.K."/>
            <person name="Zeng Q."/>
            <person name="Gargeya S."/>
            <person name="Fitzgerald M."/>
            <person name="Haas B."/>
            <person name="Abouelleil A."/>
            <person name="Alvarado L."/>
            <person name="Arachchi H.M."/>
            <person name="Berlin A.M."/>
            <person name="Chapman S.B."/>
            <person name="Goldberg J."/>
            <person name="Griggs A."/>
            <person name="Gujja S."/>
            <person name="Hansen M."/>
            <person name="Howarth C."/>
            <person name="Imamovic A."/>
            <person name="Larimer J."/>
            <person name="McCowen C."/>
            <person name="Montmayeur A."/>
            <person name="Murphy C."/>
            <person name="Neiman D."/>
            <person name="Pearson M."/>
            <person name="Priest M."/>
            <person name="Roberts A."/>
            <person name="Saif S."/>
            <person name="Shea T."/>
            <person name="Sisk P."/>
            <person name="Sykes S."/>
            <person name="Wortman J."/>
            <person name="Nusbaum C."/>
            <person name="Birren B."/>
        </authorList>
    </citation>
    <scope>NUCLEOTIDE SEQUENCE [LARGE SCALE GENOMIC DNA]</scope>
    <source>
        <strain evidence="2 3">ATCC 43767</strain>
    </source>
</reference>
<accession>K1MLK8</accession>
<dbReference type="Proteomes" id="UP000006085">
    <property type="component" value="Unassembled WGS sequence"/>
</dbReference>
<dbReference type="RefSeq" id="WP_002663264.1">
    <property type="nucleotide sequence ID" value="NZ_JH932293.1"/>
</dbReference>
<dbReference type="eggNOG" id="COG5346">
    <property type="taxonomic scope" value="Bacteria"/>
</dbReference>